<dbReference type="CDD" id="cd17546">
    <property type="entry name" value="REC_hyHK_CKI1_RcsC-like"/>
    <property type="match status" value="1"/>
</dbReference>
<keyword evidence="1 3" id="KW-0597">Phosphoprotein</keyword>
<feature type="domain" description="Response regulatory" evidence="4">
    <location>
        <begin position="29"/>
        <end position="153"/>
    </location>
</feature>
<feature type="modified residue" description="4-aspartylphosphate" evidence="3">
    <location>
        <position position="78"/>
    </location>
</feature>
<dbReference type="PANTHER" id="PTHR45339">
    <property type="entry name" value="HYBRID SIGNAL TRANSDUCTION HISTIDINE KINASE J"/>
    <property type="match status" value="1"/>
</dbReference>
<gene>
    <name evidence="5" type="ORF">CYJ10_18035</name>
</gene>
<dbReference type="Gene3D" id="3.40.50.2300">
    <property type="match status" value="1"/>
</dbReference>
<evidence type="ECO:0000256" key="3">
    <source>
        <dbReference type="PROSITE-ProRule" id="PRU00169"/>
    </source>
</evidence>
<dbReference type="Proteomes" id="UP000234341">
    <property type="component" value="Unassembled WGS sequence"/>
</dbReference>
<evidence type="ECO:0000313" key="5">
    <source>
        <dbReference type="EMBL" id="PLP99315.1"/>
    </source>
</evidence>
<dbReference type="PANTHER" id="PTHR45339:SF1">
    <property type="entry name" value="HYBRID SIGNAL TRANSDUCTION HISTIDINE KINASE J"/>
    <property type="match status" value="1"/>
</dbReference>
<evidence type="ECO:0000256" key="1">
    <source>
        <dbReference type="ARBA" id="ARBA00022553"/>
    </source>
</evidence>
<dbReference type="EMBL" id="PJRP01000008">
    <property type="protein sequence ID" value="PLP99315.1"/>
    <property type="molecule type" value="Genomic_DNA"/>
</dbReference>
<evidence type="ECO:0000259" key="4">
    <source>
        <dbReference type="PROSITE" id="PS50110"/>
    </source>
</evidence>
<dbReference type="AlphaFoldDB" id="A0A2N5CAR6"/>
<reference evidence="5 6" key="1">
    <citation type="submission" date="2017-12" db="EMBL/GenBank/DDBJ databases">
        <title>Genome sequence of the active heterotrophic nitrifier-denitrifier, Cupriavidus pauculus UM1.</title>
        <authorList>
            <person name="Putonti C."/>
            <person name="Castignetti D."/>
        </authorList>
    </citation>
    <scope>NUCLEOTIDE SEQUENCE [LARGE SCALE GENOMIC DNA]</scope>
    <source>
        <strain evidence="5 6">UM1</strain>
    </source>
</reference>
<dbReference type="SMART" id="SM00448">
    <property type="entry name" value="REC"/>
    <property type="match status" value="1"/>
</dbReference>
<proteinExistence type="predicted"/>
<dbReference type="Pfam" id="PF00072">
    <property type="entry name" value="Response_reg"/>
    <property type="match status" value="1"/>
</dbReference>
<evidence type="ECO:0000256" key="2">
    <source>
        <dbReference type="ARBA" id="ARBA00023012"/>
    </source>
</evidence>
<evidence type="ECO:0000313" key="6">
    <source>
        <dbReference type="Proteomes" id="UP000234341"/>
    </source>
</evidence>
<dbReference type="GO" id="GO:0000160">
    <property type="term" value="P:phosphorelay signal transduction system"/>
    <property type="evidence" value="ECO:0007669"/>
    <property type="project" value="UniProtKB-KW"/>
</dbReference>
<sequence>MSRPAITVPNTAAPIPTAVPASALSTLPRVVVAEDNPVCLLVLVEQLRVIGGCQVVACEDGHAAWATLQQGAALLLTDIGLPGMGGLGLARAIRRAEGQASEADQSGHRLPIIAVTATADSKTRRECLAAGIDMVLAKPVSTEMLTHLVGRYLSRRPD</sequence>
<organism evidence="5 6">
    <name type="scientific">Cupriavidus pauculus</name>
    <dbReference type="NCBI Taxonomy" id="82633"/>
    <lineage>
        <taxon>Bacteria</taxon>
        <taxon>Pseudomonadati</taxon>
        <taxon>Pseudomonadota</taxon>
        <taxon>Betaproteobacteria</taxon>
        <taxon>Burkholderiales</taxon>
        <taxon>Burkholderiaceae</taxon>
        <taxon>Cupriavidus</taxon>
    </lineage>
</organism>
<dbReference type="SUPFAM" id="SSF52172">
    <property type="entry name" value="CheY-like"/>
    <property type="match status" value="1"/>
</dbReference>
<keyword evidence="2" id="KW-0902">Two-component regulatory system</keyword>
<accession>A0A2N5CAR6</accession>
<dbReference type="InterPro" id="IPR011006">
    <property type="entry name" value="CheY-like_superfamily"/>
</dbReference>
<dbReference type="OrthoDB" id="8966718at2"/>
<dbReference type="InterPro" id="IPR001789">
    <property type="entry name" value="Sig_transdc_resp-reg_receiver"/>
</dbReference>
<name>A0A2N5CAR6_9BURK</name>
<protein>
    <recommendedName>
        <fullName evidence="4">Response regulatory domain-containing protein</fullName>
    </recommendedName>
</protein>
<comment type="caution">
    <text evidence="5">The sequence shown here is derived from an EMBL/GenBank/DDBJ whole genome shotgun (WGS) entry which is preliminary data.</text>
</comment>
<dbReference type="PROSITE" id="PS50110">
    <property type="entry name" value="RESPONSE_REGULATORY"/>
    <property type="match status" value="1"/>
</dbReference>